<protein>
    <submittedName>
        <fullName evidence="1">Uncharacterized protein</fullName>
    </submittedName>
</protein>
<keyword evidence="2" id="KW-1185">Reference proteome</keyword>
<organism evidence="1 2">
    <name type="scientific">Spiromyces aspiralis</name>
    <dbReference type="NCBI Taxonomy" id="68401"/>
    <lineage>
        <taxon>Eukaryota</taxon>
        <taxon>Fungi</taxon>
        <taxon>Fungi incertae sedis</taxon>
        <taxon>Zoopagomycota</taxon>
        <taxon>Kickxellomycotina</taxon>
        <taxon>Kickxellomycetes</taxon>
        <taxon>Kickxellales</taxon>
        <taxon>Kickxellaceae</taxon>
        <taxon>Spiromyces</taxon>
    </lineage>
</organism>
<proteinExistence type="predicted"/>
<reference evidence="1" key="1">
    <citation type="submission" date="2022-06" db="EMBL/GenBank/DDBJ databases">
        <title>Phylogenomic reconstructions and comparative analyses of Kickxellomycotina fungi.</title>
        <authorList>
            <person name="Reynolds N.K."/>
            <person name="Stajich J.E."/>
            <person name="Barry K."/>
            <person name="Grigoriev I.V."/>
            <person name="Crous P."/>
            <person name="Smith M.E."/>
        </authorList>
    </citation>
    <scope>NUCLEOTIDE SEQUENCE</scope>
    <source>
        <strain evidence="1">RSA 2271</strain>
    </source>
</reference>
<name>A0ACC1HGE2_9FUNG</name>
<gene>
    <name evidence="1" type="ORF">EV182_001084</name>
</gene>
<evidence type="ECO:0000313" key="1">
    <source>
        <dbReference type="EMBL" id="KAJ1675532.1"/>
    </source>
</evidence>
<accession>A0ACC1HGE2</accession>
<sequence length="262" mass="28160">MQVAVGHPLDTVKVRLQIEGTARFKGPIDCLISTIKNEGVLGLYKGMASPLVGIAAVNSLLFWAYSKLKALQVGSAQGQANAKQIAIAGAGAGAINSILSSPVELLKIRLQAQYGNAHDPAARLFRGPIPLAKHLVREFGAVKGLLWGFWSTVLREVPAYAGFYSGFEFAKRQFLAHQGSNPDGDLGVGKLVLCGSFAGICCWIASYPFDVIKSKVQNGERPPTSIKYITQTARLIKAEHGWSGFLRGFTPTGKSLRELYEG</sequence>
<evidence type="ECO:0000313" key="2">
    <source>
        <dbReference type="Proteomes" id="UP001145114"/>
    </source>
</evidence>
<comment type="caution">
    <text evidence="1">The sequence shown here is derived from an EMBL/GenBank/DDBJ whole genome shotgun (WGS) entry which is preliminary data.</text>
</comment>
<dbReference type="Proteomes" id="UP001145114">
    <property type="component" value="Unassembled WGS sequence"/>
</dbReference>
<dbReference type="EMBL" id="JAMZIH010005265">
    <property type="protein sequence ID" value="KAJ1675532.1"/>
    <property type="molecule type" value="Genomic_DNA"/>
</dbReference>